<reference evidence="1 2" key="1">
    <citation type="journal article" date="2015" name="Genome Announc.">
        <title>Expanding the biotechnology potential of lactobacilli through comparative genomics of 213 strains and associated genera.</title>
        <authorList>
            <person name="Sun Z."/>
            <person name="Harris H.M."/>
            <person name="McCann A."/>
            <person name="Guo C."/>
            <person name="Argimon S."/>
            <person name="Zhang W."/>
            <person name="Yang X."/>
            <person name="Jeffery I.B."/>
            <person name="Cooney J.C."/>
            <person name="Kagawa T.F."/>
            <person name="Liu W."/>
            <person name="Song Y."/>
            <person name="Salvetti E."/>
            <person name="Wrobel A."/>
            <person name="Rasinkangas P."/>
            <person name="Parkhill J."/>
            <person name="Rea M.C."/>
            <person name="O'Sullivan O."/>
            <person name="Ritari J."/>
            <person name="Douillard F.P."/>
            <person name="Paul Ross R."/>
            <person name="Yang R."/>
            <person name="Briner A.E."/>
            <person name="Felis G.E."/>
            <person name="de Vos W.M."/>
            <person name="Barrangou R."/>
            <person name="Klaenhammer T.R."/>
            <person name="Caufield P.W."/>
            <person name="Cui Y."/>
            <person name="Zhang H."/>
            <person name="O'Toole P.W."/>
        </authorList>
    </citation>
    <scope>NUCLEOTIDE SEQUENCE [LARGE SCALE GENOMIC DNA]</scope>
    <source>
        <strain evidence="1 2">DSM 20534</strain>
    </source>
</reference>
<organism evidence="1 2">
    <name type="scientific">Amylolactobacillus amylotrophicus DSM 20534</name>
    <dbReference type="NCBI Taxonomy" id="1423722"/>
    <lineage>
        <taxon>Bacteria</taxon>
        <taxon>Bacillati</taxon>
        <taxon>Bacillota</taxon>
        <taxon>Bacilli</taxon>
        <taxon>Lactobacillales</taxon>
        <taxon>Lactobacillaceae</taxon>
        <taxon>Amylolactobacillus</taxon>
    </lineage>
</organism>
<gene>
    <name evidence="1" type="ORF">FC62_GL000277</name>
</gene>
<dbReference type="AlphaFoldDB" id="A0A0R1GWZ9"/>
<evidence type="ECO:0000313" key="1">
    <source>
        <dbReference type="EMBL" id="KRK38590.1"/>
    </source>
</evidence>
<proteinExistence type="predicted"/>
<evidence type="ECO:0000313" key="2">
    <source>
        <dbReference type="Proteomes" id="UP000050909"/>
    </source>
</evidence>
<comment type="caution">
    <text evidence="1">The sequence shown here is derived from an EMBL/GenBank/DDBJ whole genome shotgun (WGS) entry which is preliminary data.</text>
</comment>
<name>A0A0R1GWZ9_9LACO</name>
<protein>
    <submittedName>
        <fullName evidence="1">Uncharacterized protein</fullName>
    </submittedName>
</protein>
<dbReference type="PATRIC" id="fig|1423722.3.peg.281"/>
<accession>A0A0R1GWZ9</accession>
<dbReference type="Proteomes" id="UP000050909">
    <property type="component" value="Unassembled WGS sequence"/>
</dbReference>
<sequence length="50" mass="5762">MLLSTLTSVLFTFSTNVIFERNLNKFLLWTGVNVLTWAVSITSEYFQDIS</sequence>
<keyword evidence="2" id="KW-1185">Reference proteome</keyword>
<dbReference type="EMBL" id="AZCV01000001">
    <property type="protein sequence ID" value="KRK38590.1"/>
    <property type="molecule type" value="Genomic_DNA"/>
</dbReference>